<dbReference type="GO" id="GO:0016740">
    <property type="term" value="F:transferase activity"/>
    <property type="evidence" value="ECO:0007669"/>
    <property type="project" value="UniProtKB-KW"/>
</dbReference>
<evidence type="ECO:0000256" key="1">
    <source>
        <dbReference type="SAM" id="Phobius"/>
    </source>
</evidence>
<proteinExistence type="predicted"/>
<keyword evidence="1" id="KW-0812">Transmembrane</keyword>
<dbReference type="PANTHER" id="PTHR43685:SF3">
    <property type="entry name" value="SLR2126 PROTEIN"/>
    <property type="match status" value="1"/>
</dbReference>
<dbReference type="SUPFAM" id="SSF53448">
    <property type="entry name" value="Nucleotide-diphospho-sugar transferases"/>
    <property type="match status" value="1"/>
</dbReference>
<dbReference type="AlphaFoldDB" id="A0A0G1GAT7"/>
<feature type="domain" description="Glycosyltransferase 2-like" evidence="2">
    <location>
        <begin position="9"/>
        <end position="125"/>
    </location>
</feature>
<sequence>MTLERFKFSVIIPFKSINPYVQQCLNHLKKQSYQNFEIILLPDKKEKIIYKNVISLATGSIGPAEKRDLGAKKARGEILAFIDDDAYPHRDWLKNSLSTLKNKNVAAVCGPGVTPREDDIFRQAGGWVNSLWFGSGGAGTYRFIPQKERSVDDYPSMNFIVRKVDFDKVGGFNTHYWPGEDTKLCLDLVYNLKKKIIYQPKVLVYHHRKPLFLPHLKQVSRFAIHRGYFARVFPQTSLRFGYLIPTLFVLFLIVGFFLSLFFKSLSPLYLISIGAYLSVLTINMVYVMVKSRNILTGVLTGTGIFLTHIFYGILFPLGFLKKNLKQ</sequence>
<evidence type="ECO:0000313" key="4">
    <source>
        <dbReference type="Proteomes" id="UP000034894"/>
    </source>
</evidence>
<dbReference type="InterPro" id="IPR029044">
    <property type="entry name" value="Nucleotide-diphossugar_trans"/>
</dbReference>
<organism evidence="3 4">
    <name type="scientific">Candidatus Gottesmanbacteria bacterium GW2011_GWA2_43_14</name>
    <dbReference type="NCBI Taxonomy" id="1618443"/>
    <lineage>
        <taxon>Bacteria</taxon>
        <taxon>Candidatus Gottesmaniibacteriota</taxon>
    </lineage>
</organism>
<dbReference type="Pfam" id="PF00535">
    <property type="entry name" value="Glycos_transf_2"/>
    <property type="match status" value="1"/>
</dbReference>
<dbReference type="InterPro" id="IPR050834">
    <property type="entry name" value="Glycosyltransf_2"/>
</dbReference>
<keyword evidence="3" id="KW-0808">Transferase</keyword>
<comment type="caution">
    <text evidence="3">The sequence shown here is derived from an EMBL/GenBank/DDBJ whole genome shotgun (WGS) entry which is preliminary data.</text>
</comment>
<feature type="transmembrane region" description="Helical" evidence="1">
    <location>
        <begin position="240"/>
        <end position="261"/>
    </location>
</feature>
<evidence type="ECO:0000313" key="3">
    <source>
        <dbReference type="EMBL" id="KKS96073.1"/>
    </source>
</evidence>
<gene>
    <name evidence="3" type="ORF">UV73_C0012G0101</name>
</gene>
<dbReference type="EMBL" id="LCFP01000012">
    <property type="protein sequence ID" value="KKS96073.1"/>
    <property type="molecule type" value="Genomic_DNA"/>
</dbReference>
<dbReference type="Proteomes" id="UP000034894">
    <property type="component" value="Unassembled WGS sequence"/>
</dbReference>
<name>A0A0G1GAT7_9BACT</name>
<reference evidence="3 4" key="1">
    <citation type="journal article" date="2015" name="Nature">
        <title>rRNA introns, odd ribosomes, and small enigmatic genomes across a large radiation of phyla.</title>
        <authorList>
            <person name="Brown C.T."/>
            <person name="Hug L.A."/>
            <person name="Thomas B.C."/>
            <person name="Sharon I."/>
            <person name="Castelle C.J."/>
            <person name="Singh A."/>
            <person name="Wilkins M.J."/>
            <person name="Williams K.H."/>
            <person name="Banfield J.F."/>
        </authorList>
    </citation>
    <scope>NUCLEOTIDE SEQUENCE [LARGE SCALE GENOMIC DNA]</scope>
</reference>
<keyword evidence="1" id="KW-1133">Transmembrane helix</keyword>
<evidence type="ECO:0000259" key="2">
    <source>
        <dbReference type="Pfam" id="PF00535"/>
    </source>
</evidence>
<keyword evidence="1" id="KW-0472">Membrane</keyword>
<accession>A0A0G1GAT7</accession>
<protein>
    <submittedName>
        <fullName evidence="3">Glycosyl transferase</fullName>
    </submittedName>
</protein>
<feature type="transmembrane region" description="Helical" evidence="1">
    <location>
        <begin position="294"/>
        <end position="320"/>
    </location>
</feature>
<dbReference type="STRING" id="1618443.UV73_C0012G0101"/>
<dbReference type="InterPro" id="IPR001173">
    <property type="entry name" value="Glyco_trans_2-like"/>
</dbReference>
<dbReference type="Gene3D" id="3.90.550.10">
    <property type="entry name" value="Spore Coat Polysaccharide Biosynthesis Protein SpsA, Chain A"/>
    <property type="match status" value="1"/>
</dbReference>
<feature type="transmembrane region" description="Helical" evidence="1">
    <location>
        <begin position="268"/>
        <end position="288"/>
    </location>
</feature>
<dbReference type="PANTHER" id="PTHR43685">
    <property type="entry name" value="GLYCOSYLTRANSFERASE"/>
    <property type="match status" value="1"/>
</dbReference>